<dbReference type="eggNOG" id="COG1949">
    <property type="taxonomic scope" value="Bacteria"/>
</dbReference>
<dbReference type="PANTHER" id="PTHR11046">
    <property type="entry name" value="OLIGORIBONUCLEASE, MITOCHONDRIAL"/>
    <property type="match status" value="1"/>
</dbReference>
<dbReference type="SMART" id="SM00479">
    <property type="entry name" value="EXOIII"/>
    <property type="match status" value="1"/>
</dbReference>
<dbReference type="FunFam" id="3.30.420.10:FF:000003">
    <property type="entry name" value="Oligoribonuclease"/>
    <property type="match status" value="1"/>
</dbReference>
<comment type="similarity">
    <text evidence="1">Belongs to the oligoribonuclease family.</text>
</comment>
<gene>
    <name evidence="7" type="ORF">J120_00585</name>
</gene>
<keyword evidence="2" id="KW-0540">Nuclease</keyword>
<dbReference type="CDD" id="cd06135">
    <property type="entry name" value="Orn"/>
    <property type="match status" value="1"/>
</dbReference>
<dbReference type="Gene3D" id="3.30.420.10">
    <property type="entry name" value="Ribonuclease H-like superfamily/Ribonuclease H"/>
    <property type="match status" value="1"/>
</dbReference>
<accession>A0A0D2I2N1</accession>
<dbReference type="STRING" id="1306947.J120_00585"/>
<comment type="caution">
    <text evidence="7">The sequence shown here is derived from an EMBL/GenBank/DDBJ whole genome shotgun (WGS) entry which is preliminary data.</text>
</comment>
<feature type="domain" description="Exonuclease" evidence="6">
    <location>
        <begin position="1"/>
        <end position="175"/>
    </location>
</feature>
<evidence type="ECO:0000256" key="5">
    <source>
        <dbReference type="ARBA" id="ARBA00070964"/>
    </source>
</evidence>
<evidence type="ECO:0000256" key="3">
    <source>
        <dbReference type="ARBA" id="ARBA00022801"/>
    </source>
</evidence>
<dbReference type="InterPro" id="IPR022894">
    <property type="entry name" value="Oligoribonuclease"/>
</dbReference>
<proteinExistence type="inferred from homology"/>
<dbReference type="PANTHER" id="PTHR11046:SF0">
    <property type="entry name" value="OLIGORIBONUCLEASE, MITOCHONDRIAL"/>
    <property type="match status" value="1"/>
</dbReference>
<dbReference type="Pfam" id="PF00929">
    <property type="entry name" value="RNase_T"/>
    <property type="match status" value="1"/>
</dbReference>
<dbReference type="SUPFAM" id="SSF53098">
    <property type="entry name" value="Ribonuclease H-like"/>
    <property type="match status" value="1"/>
</dbReference>
<evidence type="ECO:0000313" key="7">
    <source>
        <dbReference type="EMBL" id="KIX85460.1"/>
    </source>
</evidence>
<dbReference type="EMBL" id="ARQD01000001">
    <property type="protein sequence ID" value="KIX85460.1"/>
    <property type="molecule type" value="Genomic_DNA"/>
</dbReference>
<evidence type="ECO:0000313" key="8">
    <source>
        <dbReference type="Proteomes" id="UP000032214"/>
    </source>
</evidence>
<evidence type="ECO:0000256" key="4">
    <source>
        <dbReference type="ARBA" id="ARBA00022839"/>
    </source>
</evidence>
<dbReference type="InterPro" id="IPR012337">
    <property type="entry name" value="RNaseH-like_sf"/>
</dbReference>
<dbReference type="InterPro" id="IPR036397">
    <property type="entry name" value="RNaseH_sf"/>
</dbReference>
<sequence length="185" mass="21466">MLVWIDLEMTGLNSALDTILEIATIITDNQLNVVATGPHLIIGHTQEQLDNMDPWCINTHGKSGLSALALQSKITVHEAERQTLEFIKMYCPLHKAYLAGNTVWQDRIFLHKYMPSIVHYLHYRLVDVTTVKNMVNMWYASWPEREFKKTDGHRALSDIRQSIAELEHYRAVFFKKPARLFVEPF</sequence>
<evidence type="ECO:0000259" key="6">
    <source>
        <dbReference type="SMART" id="SM00479"/>
    </source>
</evidence>
<dbReference type="GO" id="GO:0003676">
    <property type="term" value="F:nucleic acid binding"/>
    <property type="evidence" value="ECO:0007669"/>
    <property type="project" value="InterPro"/>
</dbReference>
<dbReference type="GO" id="GO:0000175">
    <property type="term" value="F:3'-5'-RNA exonuclease activity"/>
    <property type="evidence" value="ECO:0007669"/>
    <property type="project" value="InterPro"/>
</dbReference>
<dbReference type="AlphaFoldDB" id="A0A0D2I2N1"/>
<organism evidence="7 8">
    <name type="scientific">candidate division TM6 bacterium JCVI TM6SC1</name>
    <dbReference type="NCBI Taxonomy" id="1306947"/>
    <lineage>
        <taxon>Bacteria</taxon>
        <taxon>Candidatus Babelota</taxon>
        <taxon>Vermiphilus</taxon>
    </lineage>
</organism>
<keyword evidence="4" id="KW-0269">Exonuclease</keyword>
<dbReference type="NCBIfam" id="NF003765">
    <property type="entry name" value="PRK05359.1"/>
    <property type="match status" value="1"/>
</dbReference>
<dbReference type="Proteomes" id="UP000032214">
    <property type="component" value="Unassembled WGS sequence"/>
</dbReference>
<dbReference type="InterPro" id="IPR013520">
    <property type="entry name" value="Ribonucl_H"/>
</dbReference>
<name>A0A0D2I2N1_9BACT</name>
<reference evidence="7 8" key="1">
    <citation type="journal article" date="2013" name="Proc. Natl. Acad. Sci. U.S.A.">
        <title>Candidate phylum TM6 genome recovered from a hospital sink biofilm provides genomic insights into this uncultivated phylum.</title>
        <authorList>
            <person name="McLean J.S."/>
            <person name="Lombardo M.J."/>
            <person name="Badger J.H."/>
            <person name="Edlund A."/>
            <person name="Novotny M."/>
            <person name="Yee-Greenbaum J."/>
            <person name="Vyahhi N."/>
            <person name="Hall A.P."/>
            <person name="Yang Y."/>
            <person name="Dupont C.L."/>
            <person name="Ziegler M.G."/>
            <person name="Chitsaz H."/>
            <person name="Allen A.E."/>
            <person name="Yooseph S."/>
            <person name="Tesler G."/>
            <person name="Pevzner P.A."/>
            <person name="Friedman R.M."/>
            <person name="Nealson K.H."/>
            <person name="Venter J.C."/>
            <person name="Lasken R.S."/>
        </authorList>
    </citation>
    <scope>NUCLEOTIDE SEQUENCE [LARGE SCALE GENOMIC DNA]</scope>
    <source>
        <strain evidence="7 8">TM6SC1</strain>
    </source>
</reference>
<evidence type="ECO:0000256" key="2">
    <source>
        <dbReference type="ARBA" id="ARBA00022722"/>
    </source>
</evidence>
<protein>
    <recommendedName>
        <fullName evidence="5">Oligoribonuclease</fullName>
    </recommendedName>
</protein>
<keyword evidence="3" id="KW-0378">Hydrolase</keyword>
<keyword evidence="8" id="KW-1185">Reference proteome</keyword>
<evidence type="ECO:0000256" key="1">
    <source>
        <dbReference type="ARBA" id="ARBA00009921"/>
    </source>
</evidence>